<name>A0A150TVB5_SORCE</name>
<gene>
    <name evidence="2" type="ORF">BE21_22655</name>
</gene>
<comment type="caution">
    <text evidence="2">The sequence shown here is derived from an EMBL/GenBank/DDBJ whole genome shotgun (WGS) entry which is preliminary data.</text>
</comment>
<evidence type="ECO:0000313" key="3">
    <source>
        <dbReference type="Proteomes" id="UP000075502"/>
    </source>
</evidence>
<organism evidence="2 3">
    <name type="scientific">Sorangium cellulosum</name>
    <name type="common">Polyangium cellulosum</name>
    <dbReference type="NCBI Taxonomy" id="56"/>
    <lineage>
        <taxon>Bacteria</taxon>
        <taxon>Pseudomonadati</taxon>
        <taxon>Myxococcota</taxon>
        <taxon>Polyangia</taxon>
        <taxon>Polyangiales</taxon>
        <taxon>Polyangiaceae</taxon>
        <taxon>Sorangium</taxon>
    </lineage>
</organism>
<evidence type="ECO:0000313" key="2">
    <source>
        <dbReference type="EMBL" id="KYG08622.1"/>
    </source>
</evidence>
<sequence>MITGFESSFWTSRLQARLDRRDHGEVSSSHARESASVWALAETFSRKLFLSSGSRILAERASRSARASRRTARAASASPLAWSASAWKRGEQLLARREGRAGAPVPRERLAGERDGLRRPPLPEPELGDQREVHGAHAGHQPARVPGRAVRRLRRREVAPEEMALDE</sequence>
<evidence type="ECO:0000256" key="1">
    <source>
        <dbReference type="SAM" id="MobiDB-lite"/>
    </source>
</evidence>
<feature type="region of interest" description="Disordered" evidence="1">
    <location>
        <begin position="96"/>
        <end position="167"/>
    </location>
</feature>
<proteinExistence type="predicted"/>
<reference evidence="2 3" key="1">
    <citation type="submission" date="2014-02" db="EMBL/GenBank/DDBJ databases">
        <title>The small core and large imbalanced accessory genome model reveals a collaborative survival strategy of Sorangium cellulosum strains in nature.</title>
        <authorList>
            <person name="Han K."/>
            <person name="Peng R."/>
            <person name="Blom J."/>
            <person name="Li Y.-Z."/>
        </authorList>
    </citation>
    <scope>NUCLEOTIDE SEQUENCE [LARGE SCALE GENOMIC DNA]</scope>
    <source>
        <strain evidence="2 3">So0007-03</strain>
    </source>
</reference>
<protein>
    <submittedName>
        <fullName evidence="2">Uncharacterized protein</fullName>
    </submittedName>
</protein>
<accession>A0A150TVB5</accession>
<dbReference type="Proteomes" id="UP000075502">
    <property type="component" value="Unassembled WGS sequence"/>
</dbReference>
<dbReference type="EMBL" id="JEME01000940">
    <property type="protein sequence ID" value="KYG08622.1"/>
    <property type="molecule type" value="Genomic_DNA"/>
</dbReference>
<feature type="compositionally biased region" description="Basic and acidic residues" evidence="1">
    <location>
        <begin position="96"/>
        <end position="118"/>
    </location>
</feature>
<dbReference type="AlphaFoldDB" id="A0A150TVB5"/>